<gene>
    <name evidence="10" type="ORF">C3B59_08235</name>
</gene>
<evidence type="ECO:0000256" key="2">
    <source>
        <dbReference type="ARBA" id="ARBA00022475"/>
    </source>
</evidence>
<sequence length="503" mass="54185">MLSATGIEKSFGPVRALQGVQLELRAGEVTALMGENGAGKSTLLKILTGDLQPDAGTLTLAGTEVRFTDPRQSRLAGLRVIAQEPEVLLHVSVAENIYVGALGRQGLIFNRAALFARAEDDLRRYGFEKVIRPETLGSALSPAQRQIVEIMRALVDSPSVICFDEPTSSLGDEEVVILFRLIRQLRDEGVAIGYVSHRMQEIFELSDNITVLRDGKFVGTKSTADTDHDDLVRMMVGRDLSQFFHRDPVVPGATVLELRGVSNAHVTDIHLEVKAGEVVGVSGLVGAGRSELMKTIVGDLRIDSGELLMGGTAMSFKAPADAIAAGIGFAPEERKAEALLLKRSVRDNVALARLRSLSRWIFVRTADEKALAAEYIERLGIRTPSSEQLVGNLSGGNQQKVVLARWLATHPRLLVLDEPTRGVDVGAKSEIYAIIDELAQAGVAVLVVSSELPEVIGLSDRIYVMAGGRITGELARDSVTEEQILALAMDESAADPDLTTSHS</sequence>
<keyword evidence="8" id="KW-0472">Membrane</keyword>
<dbReference type="GO" id="GO:0005524">
    <property type="term" value="F:ATP binding"/>
    <property type="evidence" value="ECO:0007669"/>
    <property type="project" value="UniProtKB-KW"/>
</dbReference>
<dbReference type="InterPro" id="IPR050107">
    <property type="entry name" value="ABC_carbohydrate_import_ATPase"/>
</dbReference>
<keyword evidence="7" id="KW-1278">Translocase</keyword>
<organism evidence="10 11">
    <name type="scientific">Cryobacterium zongtaii</name>
    <dbReference type="NCBI Taxonomy" id="1259217"/>
    <lineage>
        <taxon>Bacteria</taxon>
        <taxon>Bacillati</taxon>
        <taxon>Actinomycetota</taxon>
        <taxon>Actinomycetes</taxon>
        <taxon>Micrococcales</taxon>
        <taxon>Microbacteriaceae</taxon>
        <taxon>Cryobacterium</taxon>
    </lineage>
</organism>
<name>A0A2S3ZGH9_9MICO</name>
<comment type="caution">
    <text evidence="10">The sequence shown here is derived from an EMBL/GenBank/DDBJ whole genome shotgun (WGS) entry which is preliminary data.</text>
</comment>
<feature type="domain" description="ABC transporter" evidence="9">
    <location>
        <begin position="250"/>
        <end position="492"/>
    </location>
</feature>
<dbReference type="InterPro" id="IPR017871">
    <property type="entry name" value="ABC_transporter-like_CS"/>
</dbReference>
<dbReference type="OrthoDB" id="39350at2"/>
<dbReference type="Proteomes" id="UP000237104">
    <property type="component" value="Unassembled WGS sequence"/>
</dbReference>
<proteinExistence type="predicted"/>
<dbReference type="Gene3D" id="3.40.50.300">
    <property type="entry name" value="P-loop containing nucleotide triphosphate hydrolases"/>
    <property type="match status" value="2"/>
</dbReference>
<dbReference type="PROSITE" id="PS50893">
    <property type="entry name" value="ABC_TRANSPORTER_2"/>
    <property type="match status" value="2"/>
</dbReference>
<dbReference type="GO" id="GO:0016887">
    <property type="term" value="F:ATP hydrolysis activity"/>
    <property type="evidence" value="ECO:0007669"/>
    <property type="project" value="InterPro"/>
</dbReference>
<keyword evidence="1" id="KW-0813">Transport</keyword>
<dbReference type="PROSITE" id="PS00211">
    <property type="entry name" value="ABC_TRANSPORTER_1"/>
    <property type="match status" value="1"/>
</dbReference>
<keyword evidence="2" id="KW-1003">Cell membrane</keyword>
<evidence type="ECO:0000256" key="3">
    <source>
        <dbReference type="ARBA" id="ARBA00022597"/>
    </source>
</evidence>
<dbReference type="InterPro" id="IPR027417">
    <property type="entry name" value="P-loop_NTPase"/>
</dbReference>
<dbReference type="InterPro" id="IPR003439">
    <property type="entry name" value="ABC_transporter-like_ATP-bd"/>
</dbReference>
<keyword evidence="4" id="KW-0677">Repeat</keyword>
<protein>
    <submittedName>
        <fullName evidence="10">ABC transporter</fullName>
    </submittedName>
</protein>
<dbReference type="InterPro" id="IPR003593">
    <property type="entry name" value="AAA+_ATPase"/>
</dbReference>
<feature type="domain" description="ABC transporter" evidence="9">
    <location>
        <begin position="2"/>
        <end position="239"/>
    </location>
</feature>
<evidence type="ECO:0000256" key="7">
    <source>
        <dbReference type="ARBA" id="ARBA00022967"/>
    </source>
</evidence>
<dbReference type="AlphaFoldDB" id="A0A2S3ZGH9"/>
<evidence type="ECO:0000259" key="9">
    <source>
        <dbReference type="PROSITE" id="PS50893"/>
    </source>
</evidence>
<dbReference type="SMART" id="SM00382">
    <property type="entry name" value="AAA"/>
    <property type="match status" value="2"/>
</dbReference>
<evidence type="ECO:0000256" key="1">
    <source>
        <dbReference type="ARBA" id="ARBA00022448"/>
    </source>
</evidence>
<dbReference type="SUPFAM" id="SSF52540">
    <property type="entry name" value="P-loop containing nucleoside triphosphate hydrolases"/>
    <property type="match status" value="2"/>
</dbReference>
<dbReference type="EMBL" id="PPXF01000037">
    <property type="protein sequence ID" value="POH66486.1"/>
    <property type="molecule type" value="Genomic_DNA"/>
</dbReference>
<evidence type="ECO:0000256" key="5">
    <source>
        <dbReference type="ARBA" id="ARBA00022741"/>
    </source>
</evidence>
<keyword evidence="5" id="KW-0547">Nucleotide-binding</keyword>
<dbReference type="PANTHER" id="PTHR43790">
    <property type="entry name" value="CARBOHYDRATE TRANSPORT ATP-BINDING PROTEIN MG119-RELATED"/>
    <property type="match status" value="1"/>
</dbReference>
<dbReference type="CDD" id="cd03215">
    <property type="entry name" value="ABC_Carb_Monos_II"/>
    <property type="match status" value="1"/>
</dbReference>
<evidence type="ECO:0000256" key="8">
    <source>
        <dbReference type="ARBA" id="ARBA00023136"/>
    </source>
</evidence>
<reference evidence="10 11" key="1">
    <citation type="submission" date="2018-01" db="EMBL/GenBank/DDBJ databases">
        <title>Cryobacterium sp. nov., from glaciers in China.</title>
        <authorList>
            <person name="Liu Q."/>
            <person name="Xin Y.-H."/>
        </authorList>
    </citation>
    <scope>NUCLEOTIDE SEQUENCE [LARGE SCALE GENOMIC DNA]</scope>
    <source>
        <strain evidence="10 11">TMB1-8</strain>
    </source>
</reference>
<accession>A0A2S3ZGH9</accession>
<evidence type="ECO:0000313" key="11">
    <source>
        <dbReference type="Proteomes" id="UP000237104"/>
    </source>
</evidence>
<evidence type="ECO:0000256" key="4">
    <source>
        <dbReference type="ARBA" id="ARBA00022737"/>
    </source>
</evidence>
<keyword evidence="6" id="KW-0067">ATP-binding</keyword>
<dbReference type="Pfam" id="PF00005">
    <property type="entry name" value="ABC_tran"/>
    <property type="match status" value="2"/>
</dbReference>
<dbReference type="CDD" id="cd03216">
    <property type="entry name" value="ABC_Carb_Monos_I"/>
    <property type="match status" value="1"/>
</dbReference>
<dbReference type="PANTHER" id="PTHR43790:SF3">
    <property type="entry name" value="D-ALLOSE IMPORT ATP-BINDING PROTEIN ALSA-RELATED"/>
    <property type="match status" value="1"/>
</dbReference>
<evidence type="ECO:0000256" key="6">
    <source>
        <dbReference type="ARBA" id="ARBA00022840"/>
    </source>
</evidence>
<keyword evidence="3" id="KW-0762">Sugar transport</keyword>
<evidence type="ECO:0000313" key="10">
    <source>
        <dbReference type="EMBL" id="POH66486.1"/>
    </source>
</evidence>